<evidence type="ECO:0000313" key="2">
    <source>
        <dbReference type="Proteomes" id="UP000676456"/>
    </source>
</evidence>
<sequence length="75" mass="8913">MEDFIVTREVFEHLPHGKIHFELTIEGKDYEGQYHYANGKITWFNPQPKSEDHDASIDAVEKKIKKIMIKQDYPH</sequence>
<keyword evidence="2" id="KW-1185">Reference proteome</keyword>
<comment type="caution">
    <text evidence="1">The sequence shown here is derived from an EMBL/GenBank/DDBJ whole genome shotgun (WGS) entry which is preliminary data.</text>
</comment>
<dbReference type="AlphaFoldDB" id="A0A942UP67"/>
<organism evidence="1 2">
    <name type="scientific">Lederbergia citrea</name>
    <dbReference type="NCBI Taxonomy" id="2833581"/>
    <lineage>
        <taxon>Bacteria</taxon>
        <taxon>Bacillati</taxon>
        <taxon>Bacillota</taxon>
        <taxon>Bacilli</taxon>
        <taxon>Bacillales</taxon>
        <taxon>Bacillaceae</taxon>
        <taxon>Lederbergia</taxon>
    </lineage>
</organism>
<name>A0A942UP67_9BACI</name>
<evidence type="ECO:0000313" key="1">
    <source>
        <dbReference type="EMBL" id="MBS4222977.1"/>
    </source>
</evidence>
<proteinExistence type="predicted"/>
<gene>
    <name evidence="1" type="ORF">KHA91_09510</name>
</gene>
<dbReference type="Proteomes" id="UP000676456">
    <property type="component" value="Unassembled WGS sequence"/>
</dbReference>
<protein>
    <submittedName>
        <fullName evidence="1">Uncharacterized protein</fullName>
    </submittedName>
</protein>
<dbReference type="RefSeq" id="WP_213098029.1">
    <property type="nucleotide sequence ID" value="NZ_JAGYPH010000002.1"/>
</dbReference>
<accession>A0A942UP67</accession>
<dbReference type="EMBL" id="JAGYPN010000002">
    <property type="protein sequence ID" value="MBS4222977.1"/>
    <property type="molecule type" value="Genomic_DNA"/>
</dbReference>
<reference evidence="1 2" key="1">
    <citation type="submission" date="2021-05" db="EMBL/GenBank/DDBJ databases">
        <title>Novel Bacillus species.</title>
        <authorList>
            <person name="Liu G."/>
        </authorList>
    </citation>
    <scope>NUCLEOTIDE SEQUENCE [LARGE SCALE GENOMIC DNA]</scope>
    <source>
        <strain evidence="1 2">FJAT-49682</strain>
    </source>
</reference>